<dbReference type="InterPro" id="IPR003439">
    <property type="entry name" value="ABC_transporter-like_ATP-bd"/>
</dbReference>
<evidence type="ECO:0000256" key="2">
    <source>
        <dbReference type="ARBA" id="ARBA00022741"/>
    </source>
</evidence>
<feature type="domain" description="ABC transporter" evidence="5">
    <location>
        <begin position="147"/>
        <end position="365"/>
    </location>
</feature>
<dbReference type="EMBL" id="BMHF01000001">
    <property type="protein sequence ID" value="GGA21098.1"/>
    <property type="molecule type" value="Genomic_DNA"/>
</dbReference>
<dbReference type="Pfam" id="PF00005">
    <property type="entry name" value="ABC_tran"/>
    <property type="match status" value="1"/>
</dbReference>
<dbReference type="InterPro" id="IPR015854">
    <property type="entry name" value="ABC_transpr_LolD-like"/>
</dbReference>
<dbReference type="PANTHER" id="PTHR24220:SF86">
    <property type="entry name" value="ABC TRANSPORTER ABCH.1"/>
    <property type="match status" value="1"/>
</dbReference>
<dbReference type="InterPro" id="IPR017911">
    <property type="entry name" value="MacB-like_ATP-bd"/>
</dbReference>
<reference evidence="7" key="1">
    <citation type="journal article" date="2019" name="Int. J. Syst. Evol. Microbiol.">
        <title>The Global Catalogue of Microorganisms (GCM) 10K type strain sequencing project: providing services to taxonomists for standard genome sequencing and annotation.</title>
        <authorList>
            <consortium name="The Broad Institute Genomics Platform"/>
            <consortium name="The Broad Institute Genome Sequencing Center for Infectious Disease"/>
            <person name="Wu L."/>
            <person name="Ma J."/>
        </authorList>
    </citation>
    <scope>NUCLEOTIDE SEQUENCE [LARGE SCALE GENOMIC DNA]</scope>
    <source>
        <strain evidence="7">CGMCC 1.15044</strain>
    </source>
</reference>
<evidence type="ECO:0000256" key="3">
    <source>
        <dbReference type="ARBA" id="ARBA00022840"/>
    </source>
</evidence>
<organism evidence="6 7">
    <name type="scientific">Paenibacillus physcomitrellae</name>
    <dbReference type="NCBI Taxonomy" id="1619311"/>
    <lineage>
        <taxon>Bacteria</taxon>
        <taxon>Bacillati</taxon>
        <taxon>Bacillota</taxon>
        <taxon>Bacilli</taxon>
        <taxon>Bacillales</taxon>
        <taxon>Paenibacillaceae</taxon>
        <taxon>Paenibacillus</taxon>
    </lineage>
</organism>
<gene>
    <name evidence="6" type="ORF">GCM10010917_02270</name>
</gene>
<protein>
    <recommendedName>
        <fullName evidence="5">ABC transporter domain-containing protein</fullName>
    </recommendedName>
</protein>
<comment type="caution">
    <text evidence="6">The sequence shown here is derived from an EMBL/GenBank/DDBJ whole genome shotgun (WGS) entry which is preliminary data.</text>
</comment>
<keyword evidence="1" id="KW-0813">Transport</keyword>
<keyword evidence="2" id="KW-0547">Nucleotide-binding</keyword>
<dbReference type="PROSITE" id="PS00211">
    <property type="entry name" value="ABC_TRANSPORTER_1"/>
    <property type="match status" value="1"/>
</dbReference>
<evidence type="ECO:0000256" key="1">
    <source>
        <dbReference type="ARBA" id="ARBA00022448"/>
    </source>
</evidence>
<evidence type="ECO:0000259" key="5">
    <source>
        <dbReference type="PROSITE" id="PS50893"/>
    </source>
</evidence>
<dbReference type="InterPro" id="IPR003593">
    <property type="entry name" value="AAA+_ATPase"/>
</dbReference>
<evidence type="ECO:0000313" key="6">
    <source>
        <dbReference type="EMBL" id="GGA21098.1"/>
    </source>
</evidence>
<dbReference type="PANTHER" id="PTHR24220">
    <property type="entry name" value="IMPORT ATP-BINDING PROTEIN"/>
    <property type="match status" value="1"/>
</dbReference>
<evidence type="ECO:0000313" key="7">
    <source>
        <dbReference type="Proteomes" id="UP000609323"/>
    </source>
</evidence>
<dbReference type="InterPro" id="IPR017871">
    <property type="entry name" value="ABC_transporter-like_CS"/>
</dbReference>
<sequence>MKRLFRKRPDGRAEEGVFQPAAKGDIEGQEGDLTPRQQPQEQRESAEVFEVNRPGTVKESSSLLTEAKLPAEPKLPVEDKLLDEAKLLDEDKANKEECEEDVVAVGSRAAADDDGEAAVDLTATGGERTDNSSAPYSRGEGGRAVLLKVEGVQRSFSVGGSTLQVLKGINMEVSERQLVMLKGRSGSGKTTLLNMLGGLDQPTDGQIWFMDQPLHVWNDAKRTELRRKQIGFVFQAYALLPLLSARENVELSLRMAGVPSAEWKSRVTYCLELVGLGKRMNHRPGELSGGEQQRVAIAKAVAHRPRLLLADEPTANLDSQMGAQVMAVFRSIIEAEGMTICMTTHDPTILEVADHVYEMVDGRFV</sequence>
<keyword evidence="3" id="KW-0067">ATP-binding</keyword>
<dbReference type="InterPro" id="IPR027417">
    <property type="entry name" value="P-loop_NTPase"/>
</dbReference>
<name>A0ABQ1FLB0_9BACL</name>
<dbReference type="SUPFAM" id="SSF52540">
    <property type="entry name" value="P-loop containing nucleoside triphosphate hydrolases"/>
    <property type="match status" value="1"/>
</dbReference>
<dbReference type="PROSITE" id="PS50893">
    <property type="entry name" value="ABC_TRANSPORTER_2"/>
    <property type="match status" value="1"/>
</dbReference>
<evidence type="ECO:0000256" key="4">
    <source>
        <dbReference type="SAM" id="MobiDB-lite"/>
    </source>
</evidence>
<keyword evidence="7" id="KW-1185">Reference proteome</keyword>
<dbReference type="SMART" id="SM00382">
    <property type="entry name" value="AAA"/>
    <property type="match status" value="1"/>
</dbReference>
<dbReference type="Gene3D" id="3.40.50.300">
    <property type="entry name" value="P-loop containing nucleotide triphosphate hydrolases"/>
    <property type="match status" value="1"/>
</dbReference>
<proteinExistence type="predicted"/>
<dbReference type="Proteomes" id="UP000609323">
    <property type="component" value="Unassembled WGS sequence"/>
</dbReference>
<accession>A0ABQ1FLB0</accession>
<feature type="region of interest" description="Disordered" evidence="4">
    <location>
        <begin position="1"/>
        <end position="47"/>
    </location>
</feature>
<dbReference type="CDD" id="cd03255">
    <property type="entry name" value="ABC_MJ0796_LolCDE_FtsE"/>
    <property type="match status" value="1"/>
</dbReference>